<dbReference type="PANTHER" id="PTHR30616:SF2">
    <property type="entry name" value="PURINE NUCLEOSIDE PHOSPHORYLASE LACC1"/>
    <property type="match status" value="1"/>
</dbReference>
<comment type="catalytic activity">
    <reaction evidence="1">
        <text>inosine + phosphate = alpha-D-ribose 1-phosphate + hypoxanthine</text>
        <dbReference type="Rhea" id="RHEA:27646"/>
        <dbReference type="ChEBI" id="CHEBI:17368"/>
        <dbReference type="ChEBI" id="CHEBI:17596"/>
        <dbReference type="ChEBI" id="CHEBI:43474"/>
        <dbReference type="ChEBI" id="CHEBI:57720"/>
        <dbReference type="EC" id="2.4.2.1"/>
    </reaction>
    <physiologicalReaction direction="left-to-right" evidence="1">
        <dbReference type="Rhea" id="RHEA:27647"/>
    </physiologicalReaction>
</comment>
<dbReference type="GO" id="GO:0005507">
    <property type="term" value="F:copper ion binding"/>
    <property type="evidence" value="ECO:0007669"/>
    <property type="project" value="TreeGrafter"/>
</dbReference>
<comment type="similarity">
    <text evidence="2 10">Belongs to the purine nucleoside phosphorylase YfiH/LACC1 family.</text>
</comment>
<comment type="caution">
    <text evidence="11">The sequence shown here is derived from an EMBL/GenBank/DDBJ whole genome shotgun (WGS) entry which is preliminary data.</text>
</comment>
<evidence type="ECO:0000256" key="6">
    <source>
        <dbReference type="ARBA" id="ARBA00022833"/>
    </source>
</evidence>
<dbReference type="SUPFAM" id="SSF64438">
    <property type="entry name" value="CNF1/YfiH-like putative cysteine hydrolases"/>
    <property type="match status" value="1"/>
</dbReference>
<comment type="catalytic activity">
    <reaction evidence="7">
        <text>adenosine + H2O + H(+) = inosine + NH4(+)</text>
        <dbReference type="Rhea" id="RHEA:24408"/>
        <dbReference type="ChEBI" id="CHEBI:15377"/>
        <dbReference type="ChEBI" id="CHEBI:15378"/>
        <dbReference type="ChEBI" id="CHEBI:16335"/>
        <dbReference type="ChEBI" id="CHEBI:17596"/>
        <dbReference type="ChEBI" id="CHEBI:28938"/>
        <dbReference type="EC" id="3.5.4.4"/>
    </reaction>
    <physiologicalReaction direction="left-to-right" evidence="7">
        <dbReference type="Rhea" id="RHEA:24409"/>
    </physiologicalReaction>
</comment>
<evidence type="ECO:0000256" key="3">
    <source>
        <dbReference type="ARBA" id="ARBA00022679"/>
    </source>
</evidence>
<reference evidence="11" key="1">
    <citation type="submission" date="2020-12" db="EMBL/GenBank/DDBJ databases">
        <title>Methylobrevis albus sp. nov., isolated from fresh water lack sediment.</title>
        <authorList>
            <person name="Zou Q."/>
        </authorList>
    </citation>
    <scope>NUCLEOTIDE SEQUENCE</scope>
    <source>
        <strain evidence="11">L22</strain>
    </source>
</reference>
<evidence type="ECO:0000256" key="10">
    <source>
        <dbReference type="RuleBase" id="RU361274"/>
    </source>
</evidence>
<evidence type="ECO:0000256" key="9">
    <source>
        <dbReference type="ARBA" id="ARBA00049893"/>
    </source>
</evidence>
<keyword evidence="5" id="KW-0378">Hydrolase</keyword>
<evidence type="ECO:0000313" key="11">
    <source>
        <dbReference type="EMBL" id="MBH0239293.1"/>
    </source>
</evidence>
<keyword evidence="6" id="KW-0862">Zinc</keyword>
<keyword evidence="12" id="KW-1185">Reference proteome</keyword>
<dbReference type="PANTHER" id="PTHR30616">
    <property type="entry name" value="UNCHARACTERIZED PROTEIN YFIH"/>
    <property type="match status" value="1"/>
</dbReference>
<evidence type="ECO:0000256" key="4">
    <source>
        <dbReference type="ARBA" id="ARBA00022723"/>
    </source>
</evidence>
<protein>
    <recommendedName>
        <fullName evidence="10">Purine nucleoside phosphorylase</fullName>
    </recommendedName>
</protein>
<dbReference type="RefSeq" id="WP_197312382.1">
    <property type="nucleotide sequence ID" value="NZ_JADZLT010000054.1"/>
</dbReference>
<sequence length="256" mass="27008">MMITAPALAALPGIRHGFFTREGGVSEGIYASLNTGLGSKDDRAKVLENRARIAAAIGVPAGRLVSAYQVHSPTCLVVTEPWAPEDNPEADALVTDRPGLAIATSSADCGPILFADAEAKVVGAAHAGWKGAFGGVLEATLDAMERLGARRGRIVAAIGPMISAKSYEVGPEFVQRFTDVTPDNDRFFRPSSRAGHALFDLPGYIAARLHAAGAGTVVDLDVCTYCQPARFFSYRRMVHRGEADYGRHLSAIALAG</sequence>
<evidence type="ECO:0000256" key="5">
    <source>
        <dbReference type="ARBA" id="ARBA00022801"/>
    </source>
</evidence>
<dbReference type="NCBIfam" id="TIGR00726">
    <property type="entry name" value="peptidoglycan editing factor PgeF"/>
    <property type="match status" value="1"/>
</dbReference>
<accession>A0A931I5N9</accession>
<dbReference type="EMBL" id="JADZLT010000054">
    <property type="protein sequence ID" value="MBH0239293.1"/>
    <property type="molecule type" value="Genomic_DNA"/>
</dbReference>
<dbReference type="InterPro" id="IPR003730">
    <property type="entry name" value="Cu_polyphenol_OxRdtase"/>
</dbReference>
<evidence type="ECO:0000256" key="7">
    <source>
        <dbReference type="ARBA" id="ARBA00047989"/>
    </source>
</evidence>
<dbReference type="InterPro" id="IPR038371">
    <property type="entry name" value="Cu_polyphenol_OxRdtase_sf"/>
</dbReference>
<comment type="catalytic activity">
    <reaction evidence="9">
        <text>S-methyl-5'-thioadenosine + phosphate = 5-(methylsulfanyl)-alpha-D-ribose 1-phosphate + adenine</text>
        <dbReference type="Rhea" id="RHEA:11852"/>
        <dbReference type="ChEBI" id="CHEBI:16708"/>
        <dbReference type="ChEBI" id="CHEBI:17509"/>
        <dbReference type="ChEBI" id="CHEBI:43474"/>
        <dbReference type="ChEBI" id="CHEBI:58533"/>
        <dbReference type="EC" id="2.4.2.28"/>
    </reaction>
    <physiologicalReaction direction="left-to-right" evidence="9">
        <dbReference type="Rhea" id="RHEA:11853"/>
    </physiologicalReaction>
</comment>
<evidence type="ECO:0000256" key="2">
    <source>
        <dbReference type="ARBA" id="ARBA00007353"/>
    </source>
</evidence>
<dbReference type="Pfam" id="PF02578">
    <property type="entry name" value="Cu-oxidase_4"/>
    <property type="match status" value="1"/>
</dbReference>
<evidence type="ECO:0000313" key="12">
    <source>
        <dbReference type="Proteomes" id="UP000631694"/>
    </source>
</evidence>
<dbReference type="GO" id="GO:0016787">
    <property type="term" value="F:hydrolase activity"/>
    <property type="evidence" value="ECO:0007669"/>
    <property type="project" value="UniProtKB-KW"/>
</dbReference>
<evidence type="ECO:0000256" key="8">
    <source>
        <dbReference type="ARBA" id="ARBA00048968"/>
    </source>
</evidence>
<name>A0A931I5N9_9HYPH</name>
<dbReference type="Gene3D" id="3.60.140.10">
    <property type="entry name" value="CNF1/YfiH-like putative cysteine hydrolases"/>
    <property type="match status" value="1"/>
</dbReference>
<organism evidence="11 12">
    <name type="scientific">Methylobrevis albus</name>
    <dbReference type="NCBI Taxonomy" id="2793297"/>
    <lineage>
        <taxon>Bacteria</taxon>
        <taxon>Pseudomonadati</taxon>
        <taxon>Pseudomonadota</taxon>
        <taxon>Alphaproteobacteria</taxon>
        <taxon>Hyphomicrobiales</taxon>
        <taxon>Pleomorphomonadaceae</taxon>
        <taxon>Methylobrevis</taxon>
    </lineage>
</organism>
<gene>
    <name evidence="11" type="primary">pgeF</name>
    <name evidence="11" type="ORF">I5731_15830</name>
</gene>
<dbReference type="GO" id="GO:0017061">
    <property type="term" value="F:S-methyl-5-thioadenosine phosphorylase activity"/>
    <property type="evidence" value="ECO:0007669"/>
    <property type="project" value="UniProtKB-EC"/>
</dbReference>
<keyword evidence="3" id="KW-0808">Transferase</keyword>
<proteinExistence type="inferred from homology"/>
<evidence type="ECO:0000256" key="1">
    <source>
        <dbReference type="ARBA" id="ARBA00000553"/>
    </source>
</evidence>
<dbReference type="CDD" id="cd16833">
    <property type="entry name" value="YfiH"/>
    <property type="match status" value="1"/>
</dbReference>
<dbReference type="AlphaFoldDB" id="A0A931I5N9"/>
<comment type="catalytic activity">
    <reaction evidence="8">
        <text>adenosine + phosphate = alpha-D-ribose 1-phosphate + adenine</text>
        <dbReference type="Rhea" id="RHEA:27642"/>
        <dbReference type="ChEBI" id="CHEBI:16335"/>
        <dbReference type="ChEBI" id="CHEBI:16708"/>
        <dbReference type="ChEBI" id="CHEBI:43474"/>
        <dbReference type="ChEBI" id="CHEBI:57720"/>
        <dbReference type="EC" id="2.4.2.1"/>
    </reaction>
    <physiologicalReaction direction="left-to-right" evidence="8">
        <dbReference type="Rhea" id="RHEA:27643"/>
    </physiologicalReaction>
</comment>
<dbReference type="Proteomes" id="UP000631694">
    <property type="component" value="Unassembled WGS sequence"/>
</dbReference>
<keyword evidence="4" id="KW-0479">Metal-binding</keyword>
<dbReference type="InterPro" id="IPR011324">
    <property type="entry name" value="Cytotoxic_necrot_fac-like_cat"/>
</dbReference>